<reference evidence="3" key="1">
    <citation type="submission" date="2021-02" db="EMBL/GenBank/DDBJ databases">
        <authorList>
            <person name="Nowell W R."/>
        </authorList>
    </citation>
    <scope>NUCLEOTIDE SEQUENCE</scope>
</reference>
<dbReference type="AlphaFoldDB" id="A0A818ZL70"/>
<organism evidence="3 4">
    <name type="scientific">Rotaria sordida</name>
    <dbReference type="NCBI Taxonomy" id="392033"/>
    <lineage>
        <taxon>Eukaryota</taxon>
        <taxon>Metazoa</taxon>
        <taxon>Spiralia</taxon>
        <taxon>Gnathifera</taxon>
        <taxon>Rotifera</taxon>
        <taxon>Eurotatoria</taxon>
        <taxon>Bdelloidea</taxon>
        <taxon>Philodinida</taxon>
        <taxon>Philodinidae</taxon>
        <taxon>Rotaria</taxon>
    </lineage>
</organism>
<sequence length="254" mass="29594">MSKNDLSAKDEALLILEYLENEQMSKTFLNFLDESKHLSQLRSNLYANYEKSQQINTNENNDDDDEVNEFQTFFNLSKQIVSQLNNNNNSQNDQISFLLNKSSHDLNFDDDFLNDLVSQTPPMDYQNYLPDTPIPSVLPSIINNENDDFNSIEQLFAIQHATPSEQQQQQQIVQSISDTSSQLTLTVPYTKCIVVTQDFLQSMYNQQSTTITNNTNNSINYIHRPKRRKRKLKIGKENYYQQRKIMPRASPNHH</sequence>
<feature type="region of interest" description="Disordered" evidence="1">
    <location>
        <begin position="225"/>
        <end position="254"/>
    </location>
</feature>
<dbReference type="EMBL" id="CAJNOT010001812">
    <property type="protein sequence ID" value="CAF1252099.1"/>
    <property type="molecule type" value="Genomic_DNA"/>
</dbReference>
<evidence type="ECO:0000256" key="1">
    <source>
        <dbReference type="SAM" id="MobiDB-lite"/>
    </source>
</evidence>
<name>A0A818ZL70_9BILA</name>
<protein>
    <submittedName>
        <fullName evidence="3">Uncharacterized protein</fullName>
    </submittedName>
</protein>
<dbReference type="EMBL" id="CAJOBD010001186">
    <property type="protein sequence ID" value="CAF3770621.1"/>
    <property type="molecule type" value="Genomic_DNA"/>
</dbReference>
<dbReference type="Proteomes" id="UP000663836">
    <property type="component" value="Unassembled WGS sequence"/>
</dbReference>
<accession>A0A818ZL70</accession>
<dbReference type="Proteomes" id="UP000663864">
    <property type="component" value="Unassembled WGS sequence"/>
</dbReference>
<evidence type="ECO:0000313" key="3">
    <source>
        <dbReference type="EMBL" id="CAF3770621.1"/>
    </source>
</evidence>
<gene>
    <name evidence="3" type="ORF">JBS370_LOCUS13659</name>
    <name evidence="2" type="ORF">ZHD862_LOCUS25443</name>
</gene>
<comment type="caution">
    <text evidence="3">The sequence shown here is derived from an EMBL/GenBank/DDBJ whole genome shotgun (WGS) entry which is preliminary data.</text>
</comment>
<proteinExistence type="predicted"/>
<evidence type="ECO:0000313" key="2">
    <source>
        <dbReference type="EMBL" id="CAF1252099.1"/>
    </source>
</evidence>
<evidence type="ECO:0000313" key="4">
    <source>
        <dbReference type="Proteomes" id="UP000663836"/>
    </source>
</evidence>